<dbReference type="SUPFAM" id="SSF50989">
    <property type="entry name" value="Clathrin heavy-chain terminal domain"/>
    <property type="match status" value="1"/>
</dbReference>
<name>A0A4V1J4M5_9FUNG</name>
<dbReference type="GO" id="GO:0071439">
    <property type="term" value="C:clathrin complex"/>
    <property type="evidence" value="ECO:0007669"/>
    <property type="project" value="TreeGrafter"/>
</dbReference>
<dbReference type="Pfam" id="PF00637">
    <property type="entry name" value="Clathrin"/>
    <property type="match status" value="2"/>
</dbReference>
<dbReference type="InterPro" id="IPR022365">
    <property type="entry name" value="Clathrin_H-chain_propeller_rpt"/>
</dbReference>
<dbReference type="InterPro" id="IPR011990">
    <property type="entry name" value="TPR-like_helical_dom_sf"/>
</dbReference>
<evidence type="ECO:0000313" key="3">
    <source>
        <dbReference type="Proteomes" id="UP000268162"/>
    </source>
</evidence>
<keyword evidence="3" id="KW-1185">Reference proteome</keyword>
<evidence type="ECO:0008006" key="4">
    <source>
        <dbReference type="Google" id="ProtNLM"/>
    </source>
</evidence>
<dbReference type="PANTHER" id="PTHR10292">
    <property type="entry name" value="CLATHRIN HEAVY CHAIN RELATED"/>
    <property type="match status" value="1"/>
</dbReference>
<feature type="repeat" description="CHCR" evidence="1">
    <location>
        <begin position="532"/>
        <end position="678"/>
    </location>
</feature>
<dbReference type="InterPro" id="IPR016024">
    <property type="entry name" value="ARM-type_fold"/>
</dbReference>
<dbReference type="InterPro" id="IPR016025">
    <property type="entry name" value="Clathrin_H-chain_N"/>
</dbReference>
<evidence type="ECO:0000313" key="2">
    <source>
        <dbReference type="EMBL" id="RKP36079.1"/>
    </source>
</evidence>
<dbReference type="GO" id="GO:0006895">
    <property type="term" value="P:Golgi to endosome transport"/>
    <property type="evidence" value="ECO:0007669"/>
    <property type="project" value="TreeGrafter"/>
</dbReference>
<sequence length="828" mass="92751">MSAYHPKQLTSLGISSDSMSFNNLTMQSDKYICVREKVNEQNTVAIVDLANINNFMRRPITADSAIMNPTSNIIALKSARQLQVFNLELKAKVKSYVMNEEVRYWTWFSDFDLGIVTDTAVFHWSIEGTSGPVKVFDRHASLNGAQIISYRVNAAASWMVLVGISAQGGRVVGGMQLFSKERNLSQFIEGHAAAFAEVQLEGGNQPTSLFTFSVRTADSAKLHVVEIDHKEGNPAFTKKTVPLSFPAEAVNDFPVAMQVGPKYGVVYVVTKYGFVHLYELETGAFIYSNRISGETVFVTAPHQDTSGIIGVNRKGQVLSVSVDEQHMVPYLLSLGPTHIETAFKLASRANLPGADDLYVQRFQQLFSSGQYTEAAKLAANSPNGILRTPQTIEGFKQVPVVQGQLSPILQYFGTLLERGVLNKYESIELAKPVLAQNRKQLLEKWLKEDKLECSEELGDIVRPHDLTLALSVYLRANVPVKVVQCFAETGQFDKILLYAKKVGYQPDWVPLLQFVVRSNPDRAAELANALVNDEQGPLIQLEPTVDIFLSQNAIPQATSFLLDALKDNREDQAHLQTKLLEINLLHAPQVADAILGNQMFTHFDHSYIASLCEKAGLTQRALELAEDTADIKRLLVQSPNLNSEWLVGFFGQLSVDQSLECLREMLARNMRQNLQVVIQIATKYSEQLTPARLIEMFESFKCYEGLYYYLGSIVNLADDHAVIFKYIQAACHAGQYKEVERVCRENHHYDGEKVKNFLKETNLPDPLPLITVCDRFGFIQDLVMFLYKQNQMQSIEVYVQRVNPARTPEVIGALLDVDCDESVIRTLL</sequence>
<protein>
    <recommendedName>
        <fullName evidence="4">Clathrin heavy chain linker core motif domain-containing protein</fullName>
    </recommendedName>
</protein>
<dbReference type="PANTHER" id="PTHR10292:SF1">
    <property type="entry name" value="CLATHRIN HEAVY CHAIN"/>
    <property type="match status" value="1"/>
</dbReference>
<dbReference type="GO" id="GO:0030132">
    <property type="term" value="C:clathrin coat of coated pit"/>
    <property type="evidence" value="ECO:0007669"/>
    <property type="project" value="InterPro"/>
</dbReference>
<dbReference type="GO" id="GO:0005829">
    <property type="term" value="C:cytosol"/>
    <property type="evidence" value="ECO:0007669"/>
    <property type="project" value="GOC"/>
</dbReference>
<dbReference type="EMBL" id="ML002723">
    <property type="protein sequence ID" value="RKP36079.1"/>
    <property type="molecule type" value="Genomic_DNA"/>
</dbReference>
<dbReference type="SMART" id="SM00299">
    <property type="entry name" value="CLH"/>
    <property type="match status" value="2"/>
</dbReference>
<organism evidence="2 3">
    <name type="scientific">Dimargaris cristalligena</name>
    <dbReference type="NCBI Taxonomy" id="215637"/>
    <lineage>
        <taxon>Eukaryota</taxon>
        <taxon>Fungi</taxon>
        <taxon>Fungi incertae sedis</taxon>
        <taxon>Zoopagomycota</taxon>
        <taxon>Kickxellomycotina</taxon>
        <taxon>Dimargaritomycetes</taxon>
        <taxon>Dimargaritales</taxon>
        <taxon>Dimargaritaceae</taxon>
        <taxon>Dimargaris</taxon>
    </lineage>
</organism>
<dbReference type="PROSITE" id="PS50236">
    <property type="entry name" value="CHCR"/>
    <property type="match status" value="2"/>
</dbReference>
<dbReference type="STRING" id="215637.A0A4V1J4M5"/>
<dbReference type="GO" id="GO:0005198">
    <property type="term" value="F:structural molecule activity"/>
    <property type="evidence" value="ECO:0007669"/>
    <property type="project" value="InterPro"/>
</dbReference>
<dbReference type="GO" id="GO:0006886">
    <property type="term" value="P:intracellular protein transport"/>
    <property type="evidence" value="ECO:0007669"/>
    <property type="project" value="UniProtKB-UniRule"/>
</dbReference>
<accession>A0A4V1J4M5</accession>
<feature type="non-terminal residue" evidence="2">
    <location>
        <position position="828"/>
    </location>
</feature>
<reference evidence="3" key="1">
    <citation type="journal article" date="2018" name="Nat. Microbiol.">
        <title>Leveraging single-cell genomics to expand the fungal tree of life.</title>
        <authorList>
            <person name="Ahrendt S.R."/>
            <person name="Quandt C.A."/>
            <person name="Ciobanu D."/>
            <person name="Clum A."/>
            <person name="Salamov A."/>
            <person name="Andreopoulos B."/>
            <person name="Cheng J.F."/>
            <person name="Woyke T."/>
            <person name="Pelin A."/>
            <person name="Henrissat B."/>
            <person name="Reynolds N.K."/>
            <person name="Benny G.L."/>
            <person name="Smith M.E."/>
            <person name="James T.Y."/>
            <person name="Grigoriev I.V."/>
        </authorList>
    </citation>
    <scope>NUCLEOTIDE SEQUENCE [LARGE SCALE GENOMIC DNA]</scope>
    <source>
        <strain evidence="3">RSA 468</strain>
    </source>
</reference>
<dbReference type="Gene3D" id="2.130.10.110">
    <property type="entry name" value="Clathrin heavy-chain terminal domain"/>
    <property type="match status" value="1"/>
</dbReference>
<dbReference type="GO" id="GO:0030130">
    <property type="term" value="C:clathrin coat of trans-Golgi network vesicle"/>
    <property type="evidence" value="ECO:0007669"/>
    <property type="project" value="InterPro"/>
</dbReference>
<feature type="repeat" description="CHCR" evidence="1">
    <location>
        <begin position="681"/>
        <end position="823"/>
    </location>
</feature>
<dbReference type="SUPFAM" id="SSF48371">
    <property type="entry name" value="ARM repeat"/>
    <property type="match status" value="2"/>
</dbReference>
<dbReference type="Pfam" id="PF13838">
    <property type="entry name" value="Clathrin_H_link"/>
    <property type="match status" value="1"/>
</dbReference>
<dbReference type="FunFam" id="1.25.40.10:FF:000082">
    <property type="entry name" value="Clathrin heavy chain"/>
    <property type="match status" value="1"/>
</dbReference>
<dbReference type="Gene3D" id="1.25.40.10">
    <property type="entry name" value="Tetratricopeptide repeat domain"/>
    <property type="match status" value="1"/>
</dbReference>
<dbReference type="GO" id="GO:0030479">
    <property type="term" value="C:actin cortical patch"/>
    <property type="evidence" value="ECO:0007669"/>
    <property type="project" value="TreeGrafter"/>
</dbReference>
<dbReference type="InterPro" id="IPR055358">
    <property type="entry name" value="CHCR"/>
</dbReference>
<dbReference type="AlphaFoldDB" id="A0A4V1J4M5"/>
<evidence type="ECO:0000256" key="1">
    <source>
        <dbReference type="PROSITE-ProRule" id="PRU01006"/>
    </source>
</evidence>
<dbReference type="GO" id="GO:0032051">
    <property type="term" value="F:clathrin light chain binding"/>
    <property type="evidence" value="ECO:0007669"/>
    <property type="project" value="TreeGrafter"/>
</dbReference>
<proteinExistence type="predicted"/>
<dbReference type="Pfam" id="PF01394">
    <property type="entry name" value="Clathrin_propel"/>
    <property type="match status" value="2"/>
</dbReference>
<dbReference type="GO" id="GO:0006898">
    <property type="term" value="P:receptor-mediated endocytosis"/>
    <property type="evidence" value="ECO:0007669"/>
    <property type="project" value="TreeGrafter"/>
</dbReference>
<gene>
    <name evidence="2" type="ORF">BJ085DRAFT_13459</name>
</gene>
<dbReference type="Proteomes" id="UP000268162">
    <property type="component" value="Unassembled WGS sequence"/>
</dbReference>
<dbReference type="FunFam" id="2.130.10.110:FF:000003">
    <property type="entry name" value="Clathrin heavy chain"/>
    <property type="match status" value="1"/>
</dbReference>
<dbReference type="InterPro" id="IPR000547">
    <property type="entry name" value="Clathrin_H-chain/VPS_repeat"/>
</dbReference>